<reference evidence="1 2" key="1">
    <citation type="journal article" date="2018" name="BMC Genomics">
        <title>Comparative genome analyses reveal sequence features reflecting distinct modes of host-adaptation between dicot and monocot powdery mildew.</title>
        <authorList>
            <person name="Wu Y."/>
            <person name="Ma X."/>
            <person name="Pan Z."/>
            <person name="Kale S.D."/>
            <person name="Song Y."/>
            <person name="King H."/>
            <person name="Zhang Q."/>
            <person name="Presley C."/>
            <person name="Deng X."/>
            <person name="Wei C.I."/>
            <person name="Xiao S."/>
        </authorList>
    </citation>
    <scope>NUCLEOTIDE SEQUENCE [LARGE SCALE GENOMIC DNA]</scope>
    <source>
        <strain evidence="1">UMSG2</strain>
    </source>
</reference>
<dbReference type="AlphaFoldDB" id="A0A420HN24"/>
<comment type="caution">
    <text evidence="1">The sequence shown here is derived from an EMBL/GenBank/DDBJ whole genome shotgun (WGS) entry which is preliminary data.</text>
</comment>
<dbReference type="EMBL" id="MCFK01006528">
    <property type="protein sequence ID" value="RKF58811.1"/>
    <property type="molecule type" value="Genomic_DNA"/>
</dbReference>
<dbReference type="Proteomes" id="UP000286134">
    <property type="component" value="Unassembled WGS sequence"/>
</dbReference>
<name>A0A420HN24_9PEZI</name>
<keyword evidence="2" id="KW-1185">Reference proteome</keyword>
<proteinExistence type="predicted"/>
<organism evidence="1 2">
    <name type="scientific">Erysiphe neolycopersici</name>
    <dbReference type="NCBI Taxonomy" id="212602"/>
    <lineage>
        <taxon>Eukaryota</taxon>
        <taxon>Fungi</taxon>
        <taxon>Dikarya</taxon>
        <taxon>Ascomycota</taxon>
        <taxon>Pezizomycotina</taxon>
        <taxon>Leotiomycetes</taxon>
        <taxon>Erysiphales</taxon>
        <taxon>Erysiphaceae</taxon>
        <taxon>Erysiphe</taxon>
    </lineage>
</organism>
<accession>A0A420HN24</accession>
<evidence type="ECO:0000313" key="1">
    <source>
        <dbReference type="EMBL" id="RKF58811.1"/>
    </source>
</evidence>
<protein>
    <submittedName>
        <fullName evidence="1">Uncharacterized protein</fullName>
    </submittedName>
</protein>
<sequence length="105" mass="11666">MSNSPMNMSGTNDALPDSPIWQQLLTGWEIRVHSMRKRSISSESEIIFEELDPPSVNNTQAQVIEMAVTFGQGLALETGKIQSVPYEEQLSKQSNDSTTLLRVAQ</sequence>
<gene>
    <name evidence="1" type="ORF">OnM2_065024</name>
</gene>
<evidence type="ECO:0000313" key="2">
    <source>
        <dbReference type="Proteomes" id="UP000286134"/>
    </source>
</evidence>
<feature type="non-terminal residue" evidence="1">
    <location>
        <position position="105"/>
    </location>
</feature>